<feature type="domain" description="DUF2726" evidence="3">
    <location>
        <begin position="45"/>
        <end position="166"/>
    </location>
</feature>
<reference evidence="5" key="1">
    <citation type="journal article" date="2019" name="Int. J. Syst. Evol. Microbiol.">
        <title>The Global Catalogue of Microorganisms (GCM) 10K type strain sequencing project: providing services to taxonomists for standard genome sequencing and annotation.</title>
        <authorList>
            <consortium name="The Broad Institute Genomics Platform"/>
            <consortium name="The Broad Institute Genome Sequencing Center for Infectious Disease"/>
            <person name="Wu L."/>
            <person name="Ma J."/>
        </authorList>
    </citation>
    <scope>NUCLEOTIDE SEQUENCE [LARGE SCALE GENOMIC DNA]</scope>
    <source>
        <strain evidence="5">JCM 17329</strain>
    </source>
</reference>
<dbReference type="Proteomes" id="UP001501479">
    <property type="component" value="Unassembled WGS sequence"/>
</dbReference>
<proteinExistence type="predicted"/>
<evidence type="ECO:0000256" key="2">
    <source>
        <dbReference type="SAM" id="Phobius"/>
    </source>
</evidence>
<evidence type="ECO:0000313" key="4">
    <source>
        <dbReference type="EMBL" id="GAA3714594.1"/>
    </source>
</evidence>
<evidence type="ECO:0000313" key="5">
    <source>
        <dbReference type="Proteomes" id="UP001501479"/>
    </source>
</evidence>
<organism evidence="4 5">
    <name type="scientific">Oceanisphaera sediminis</name>
    <dbReference type="NCBI Taxonomy" id="981381"/>
    <lineage>
        <taxon>Bacteria</taxon>
        <taxon>Pseudomonadati</taxon>
        <taxon>Pseudomonadota</taxon>
        <taxon>Gammaproteobacteria</taxon>
        <taxon>Aeromonadales</taxon>
        <taxon>Aeromonadaceae</taxon>
        <taxon>Oceanisphaera</taxon>
    </lineage>
</organism>
<feature type="region of interest" description="Disordered" evidence="1">
    <location>
        <begin position="180"/>
        <end position="209"/>
    </location>
</feature>
<keyword evidence="2" id="KW-0472">Membrane</keyword>
<sequence>MTDMLPVSLLDWLMFSLVLLLILLVLFVLLRRLWRGAPKQPYQQKLLFSPESAAALRLLDEAMGAQLRVFAAVSLSELVELNPKLKKAQREQALHDIYGEKMDFVLCSPKDLKVRAVVALIDDSLSKTDGRQRQLLLQQIQDTGLPVIHLSPKDGLSAAALRDEILATLKQSRPVIAPAGQGRVEPVLSLPDEEQSDDHNEPRFNSHKL</sequence>
<dbReference type="InterPro" id="IPR024402">
    <property type="entry name" value="DUF2726"/>
</dbReference>
<accession>A0ABP7E5X6</accession>
<keyword evidence="2" id="KW-1133">Transmembrane helix</keyword>
<keyword evidence="5" id="KW-1185">Reference proteome</keyword>
<evidence type="ECO:0000256" key="1">
    <source>
        <dbReference type="SAM" id="MobiDB-lite"/>
    </source>
</evidence>
<dbReference type="EMBL" id="BAABDS010000036">
    <property type="protein sequence ID" value="GAA3714594.1"/>
    <property type="molecule type" value="Genomic_DNA"/>
</dbReference>
<evidence type="ECO:0000259" key="3">
    <source>
        <dbReference type="Pfam" id="PF10881"/>
    </source>
</evidence>
<feature type="transmembrane region" description="Helical" evidence="2">
    <location>
        <begin position="12"/>
        <end position="30"/>
    </location>
</feature>
<comment type="caution">
    <text evidence="4">The sequence shown here is derived from an EMBL/GenBank/DDBJ whole genome shotgun (WGS) entry which is preliminary data.</text>
</comment>
<protein>
    <recommendedName>
        <fullName evidence="3">DUF2726 domain-containing protein</fullName>
    </recommendedName>
</protein>
<feature type="compositionally biased region" description="Basic and acidic residues" evidence="1">
    <location>
        <begin position="197"/>
        <end position="209"/>
    </location>
</feature>
<gene>
    <name evidence="4" type="ORF">GCM10022421_22510</name>
</gene>
<keyword evidence="2" id="KW-0812">Transmembrane</keyword>
<dbReference type="RefSeq" id="WP_344964932.1">
    <property type="nucleotide sequence ID" value="NZ_BAABDS010000036.1"/>
</dbReference>
<name>A0ABP7E5X6_9GAMM</name>
<dbReference type="Pfam" id="PF10881">
    <property type="entry name" value="DUF2726"/>
    <property type="match status" value="1"/>
</dbReference>